<gene>
    <name evidence="3" type="ORF">BSZ36_12065</name>
</gene>
<accession>A0A259U0U9</accession>
<comment type="caution">
    <text evidence="3">The sequence shown here is derived from an EMBL/GenBank/DDBJ whole genome shotgun (WGS) entry which is preliminary data.</text>
</comment>
<evidence type="ECO:0000313" key="4">
    <source>
        <dbReference type="Proteomes" id="UP000216446"/>
    </source>
</evidence>
<evidence type="ECO:0000256" key="2">
    <source>
        <dbReference type="SAM" id="SignalP"/>
    </source>
</evidence>
<dbReference type="RefSeq" id="WP_094549252.1">
    <property type="nucleotide sequence ID" value="NZ_MQWB01000001.1"/>
</dbReference>
<proteinExistence type="predicted"/>
<sequence>MRALFSFALALVLTAPLAAQPAETDSTVAAIEQAATARFEGEIARIESEARALRDRVAQQDQQIDRINALEGQIALAERRDRAERNRFFNVARVKYQRGFDVLRDIESNTRALQGQALVTDFFGTVLELTDPTTYEGFDTAFADIRRELRDDRARTWFDQLVSRIGLTSDAAVAVGGFVPQIDAASRALGTARSVVSGLFGQSSRRVDDLQRLERVECALHAIDQLHADLRSLSASNAALLPQFTSVLATSGGTRRSYMQSLTGEPAPLPAPPEFFRAVNGAFQTAIDDGGAESLALYDRVERTLLDTEAAMLEYHIGVRAYLGYWERMRASLVARRDDPCVVGQQAVRQRYSLAIDKVDTITRTVEQNYLFRSTEPANAHHEYYRLVTGRFTPLLGSQGL</sequence>
<keyword evidence="1" id="KW-0175">Coiled coil</keyword>
<dbReference type="Proteomes" id="UP000216446">
    <property type="component" value="Unassembled WGS sequence"/>
</dbReference>
<dbReference type="AlphaFoldDB" id="A0A259U0U9"/>
<protein>
    <submittedName>
        <fullName evidence="3">Uncharacterized protein</fullName>
    </submittedName>
</protein>
<reference evidence="3 4" key="1">
    <citation type="submission" date="2016-11" db="EMBL/GenBank/DDBJ databases">
        <title>Study of marine rhodopsin-containing bacteria.</title>
        <authorList>
            <person name="Yoshizawa S."/>
            <person name="Kumagai Y."/>
            <person name="Kogure K."/>
        </authorList>
    </citation>
    <scope>NUCLEOTIDE SEQUENCE [LARGE SCALE GENOMIC DNA]</scope>
    <source>
        <strain evidence="3 4">SG-29</strain>
    </source>
</reference>
<dbReference type="InParanoid" id="A0A259U0U9"/>
<feature type="chain" id="PRO_5012130263" evidence="2">
    <location>
        <begin position="22"/>
        <end position="401"/>
    </location>
</feature>
<name>A0A259U0U9_9BACT</name>
<evidence type="ECO:0000313" key="3">
    <source>
        <dbReference type="EMBL" id="OZC03653.1"/>
    </source>
</evidence>
<feature type="signal peptide" evidence="2">
    <location>
        <begin position="1"/>
        <end position="21"/>
    </location>
</feature>
<keyword evidence="4" id="KW-1185">Reference proteome</keyword>
<feature type="coiled-coil region" evidence="1">
    <location>
        <begin position="36"/>
        <end position="80"/>
    </location>
</feature>
<dbReference type="EMBL" id="MQWB01000001">
    <property type="protein sequence ID" value="OZC03653.1"/>
    <property type="molecule type" value="Genomic_DNA"/>
</dbReference>
<keyword evidence="2" id="KW-0732">Signal</keyword>
<evidence type="ECO:0000256" key="1">
    <source>
        <dbReference type="SAM" id="Coils"/>
    </source>
</evidence>
<organism evidence="3 4">
    <name type="scientific">Rubricoccus marinus</name>
    <dbReference type="NCBI Taxonomy" id="716817"/>
    <lineage>
        <taxon>Bacteria</taxon>
        <taxon>Pseudomonadati</taxon>
        <taxon>Rhodothermota</taxon>
        <taxon>Rhodothermia</taxon>
        <taxon>Rhodothermales</taxon>
        <taxon>Rubricoccaceae</taxon>
        <taxon>Rubricoccus</taxon>
    </lineage>
</organism>